<organism evidence="2 3">
    <name type="scientific">Thioclava indica</name>
    <dbReference type="NCBI Taxonomy" id="1353528"/>
    <lineage>
        <taxon>Bacteria</taxon>
        <taxon>Pseudomonadati</taxon>
        <taxon>Pseudomonadota</taxon>
        <taxon>Alphaproteobacteria</taxon>
        <taxon>Rhodobacterales</taxon>
        <taxon>Paracoccaceae</taxon>
        <taxon>Thioclava</taxon>
    </lineage>
</organism>
<evidence type="ECO:0000313" key="2">
    <source>
        <dbReference type="EMBL" id="KEO55501.1"/>
    </source>
</evidence>
<proteinExistence type="predicted"/>
<gene>
    <name evidence="2" type="ORF">DT23_05895</name>
</gene>
<accession>A0A074JCX3</accession>
<dbReference type="Proteomes" id="UP000027471">
    <property type="component" value="Unassembled WGS sequence"/>
</dbReference>
<keyword evidence="1" id="KW-0812">Transmembrane</keyword>
<dbReference type="AlphaFoldDB" id="A0A074JCX3"/>
<dbReference type="OrthoDB" id="8115457at2"/>
<keyword evidence="3" id="KW-1185">Reference proteome</keyword>
<dbReference type="eggNOG" id="ENOG5032YDV">
    <property type="taxonomic scope" value="Bacteria"/>
</dbReference>
<keyword evidence="1" id="KW-0472">Membrane</keyword>
<keyword evidence="1" id="KW-1133">Transmembrane helix</keyword>
<dbReference type="RefSeq" id="WP_038132193.1">
    <property type="nucleotide sequence ID" value="NZ_AUNB01000051.1"/>
</dbReference>
<sequence length="118" mass="13195">MPELVRLYIKNVIFGFFIALAFVGLLLWFNVGNLWHLISTSDIGYIAVALLVVFNTVVFSGVQFSIAVMRMGSDDEGSSGGKRDAIPTTQAAERLAIRIPVEEGRTRRQLDQQIKRPR</sequence>
<name>A0A074JCX3_9RHOB</name>
<evidence type="ECO:0000313" key="3">
    <source>
        <dbReference type="Proteomes" id="UP000027471"/>
    </source>
</evidence>
<dbReference type="STRING" id="1353528.DT23_05895"/>
<evidence type="ECO:0000256" key="1">
    <source>
        <dbReference type="SAM" id="Phobius"/>
    </source>
</evidence>
<reference evidence="2 3" key="1">
    <citation type="journal article" date="2015" name="Antonie Van Leeuwenhoek">
        <title>Thioclava indica sp. nov., isolated from surface seawater of the Indian Ocean.</title>
        <authorList>
            <person name="Liu Y."/>
            <person name="Lai Q."/>
            <person name="Du J."/>
            <person name="Xu H."/>
            <person name="Jiang L."/>
            <person name="Shao Z."/>
        </authorList>
    </citation>
    <scope>NUCLEOTIDE SEQUENCE [LARGE SCALE GENOMIC DNA]</scope>
    <source>
        <strain evidence="2 3">DT23-4</strain>
    </source>
</reference>
<feature type="transmembrane region" description="Helical" evidence="1">
    <location>
        <begin position="12"/>
        <end position="31"/>
    </location>
</feature>
<feature type="transmembrane region" description="Helical" evidence="1">
    <location>
        <begin position="43"/>
        <end position="62"/>
    </location>
</feature>
<comment type="caution">
    <text evidence="2">The sequence shown here is derived from an EMBL/GenBank/DDBJ whole genome shotgun (WGS) entry which is preliminary data.</text>
</comment>
<dbReference type="EMBL" id="AUNB01000051">
    <property type="protein sequence ID" value="KEO55501.1"/>
    <property type="molecule type" value="Genomic_DNA"/>
</dbReference>
<protein>
    <submittedName>
        <fullName evidence="2">Uncharacterized protein</fullName>
    </submittedName>
</protein>